<keyword evidence="4" id="KW-0347">Helicase</keyword>
<dbReference type="PROSITE" id="PS51192">
    <property type="entry name" value="HELICASE_ATP_BIND_1"/>
    <property type="match status" value="1"/>
</dbReference>
<name>A0A1I7WP48_HETBA</name>
<keyword evidence="2" id="KW-0547">Nucleotide-binding</keyword>
<dbReference type="PANTHER" id="PTHR47959">
    <property type="entry name" value="ATP-DEPENDENT RNA HELICASE RHLE-RELATED"/>
    <property type="match status" value="1"/>
</dbReference>
<keyword evidence="5" id="KW-0067">ATP-binding</keyword>
<dbReference type="GO" id="GO:0016787">
    <property type="term" value="F:hydrolase activity"/>
    <property type="evidence" value="ECO:0007669"/>
    <property type="project" value="UniProtKB-KW"/>
</dbReference>
<evidence type="ECO:0000313" key="10">
    <source>
        <dbReference type="Proteomes" id="UP000095283"/>
    </source>
</evidence>
<protein>
    <recommendedName>
        <fullName evidence="1">RNA helicase</fullName>
        <ecNumber evidence="1">3.6.4.13</ecNumber>
    </recommendedName>
</protein>
<dbReference type="GO" id="GO:0005829">
    <property type="term" value="C:cytosol"/>
    <property type="evidence" value="ECO:0007669"/>
    <property type="project" value="TreeGrafter"/>
</dbReference>
<dbReference type="EC" id="3.6.4.13" evidence="1"/>
<dbReference type="Pfam" id="PF00270">
    <property type="entry name" value="DEAD"/>
    <property type="match status" value="1"/>
</dbReference>
<dbReference type="InterPro" id="IPR050079">
    <property type="entry name" value="DEAD_box_RNA_helicase"/>
</dbReference>
<feature type="domain" description="Helicase ATP-binding" evidence="8">
    <location>
        <begin position="490"/>
        <end position="558"/>
    </location>
</feature>
<keyword evidence="7" id="KW-0175">Coiled coil</keyword>
<accession>A0A1I7WP48</accession>
<dbReference type="InterPro" id="IPR014001">
    <property type="entry name" value="Helicase_ATP-bd"/>
</dbReference>
<dbReference type="PANTHER" id="PTHR47959:SF1">
    <property type="entry name" value="ATP-DEPENDENT RNA HELICASE DBPA"/>
    <property type="match status" value="1"/>
</dbReference>
<dbReference type="Proteomes" id="UP000095283">
    <property type="component" value="Unplaced"/>
</dbReference>
<evidence type="ECO:0000259" key="8">
    <source>
        <dbReference type="PROSITE" id="PS51192"/>
    </source>
</evidence>
<evidence type="ECO:0000256" key="3">
    <source>
        <dbReference type="ARBA" id="ARBA00022801"/>
    </source>
</evidence>
<dbReference type="InterPro" id="IPR027417">
    <property type="entry name" value="P-loop_NTPase"/>
</dbReference>
<proteinExistence type="predicted"/>
<evidence type="ECO:0000256" key="4">
    <source>
        <dbReference type="ARBA" id="ARBA00022806"/>
    </source>
</evidence>
<dbReference type="AlphaFoldDB" id="A0A1I7WP48"/>
<dbReference type="InterPro" id="IPR011545">
    <property type="entry name" value="DEAD/DEAH_box_helicase_dom"/>
</dbReference>
<evidence type="ECO:0000256" key="5">
    <source>
        <dbReference type="ARBA" id="ARBA00022840"/>
    </source>
</evidence>
<feature type="short sequence motif" description="Q motif" evidence="6">
    <location>
        <begin position="459"/>
        <end position="487"/>
    </location>
</feature>
<dbReference type="Gene3D" id="3.40.50.300">
    <property type="entry name" value="P-loop containing nucleotide triphosphate hydrolases"/>
    <property type="match status" value="1"/>
</dbReference>
<dbReference type="InterPro" id="IPR014014">
    <property type="entry name" value="RNA_helicase_DEAD_Q_motif"/>
</dbReference>
<reference evidence="11" key="1">
    <citation type="submission" date="2016-11" db="UniProtKB">
        <authorList>
            <consortium name="WormBaseParasite"/>
        </authorList>
    </citation>
    <scope>IDENTIFICATION</scope>
</reference>
<evidence type="ECO:0000313" key="11">
    <source>
        <dbReference type="WBParaSite" id="Hba_06916"/>
    </source>
</evidence>
<evidence type="ECO:0000256" key="7">
    <source>
        <dbReference type="SAM" id="Coils"/>
    </source>
</evidence>
<dbReference type="GO" id="GO:0003676">
    <property type="term" value="F:nucleic acid binding"/>
    <property type="evidence" value="ECO:0007669"/>
    <property type="project" value="InterPro"/>
</dbReference>
<evidence type="ECO:0000256" key="2">
    <source>
        <dbReference type="ARBA" id="ARBA00022741"/>
    </source>
</evidence>
<evidence type="ECO:0000256" key="1">
    <source>
        <dbReference type="ARBA" id="ARBA00012552"/>
    </source>
</evidence>
<sequence>MARLYLKRECSNVGCRQINNQIRSLEQRCERHDLLFKCATRDHANMERRIELVSAENAQLKEDKWKANETKLQMDLVIRHQQKTICEQDAKLDEMNKLRVNLLPLIPTSKHGQSPYNQKSMNAGVSRASVTKSCTIPSSRSTQANINHGVYHGGSGTTVLTIDKQQIECVSTHISHPQSSRVTASPNGPISRMVIEVPLLDSLKEINEPKTTICLYYYMESTVVNRKLQWMSGPVCICRSTGSTKFCLHFHKGLSVFTLQICLLLLLYFMQIFLDQKISRCDRVVIFVYMFSDIAKYVSDRAMFQFAPLQIQSFPSTSSISNSVMPELYPRPIESDQEMNTSESEDDDVDIEIAGASAEFSPDFFFEGFEGQKEDREIEDLKKYLRKGISSSLDEKIAEVRKNKNTSKEVEIKSTDDVEQLGGKDARDSIREKNMGKKRIVKVDNFFEEHLSTDVPDTLSFEQMNLSRPILKAIGAAGFSDPTPIQASCIPVALSGKDICACAATGTGKTAAFVLPILERLLYRSNARSCTRVLVLVPTRELAIQVFQVSIDLEDFKHNFFNKFFVNCLHTLKWSVFPGSDPTGEQSTMFLYNRTRIPFMLTGNCKTLIAHAD</sequence>
<organism evidence="10 11">
    <name type="scientific">Heterorhabditis bacteriophora</name>
    <name type="common">Entomopathogenic nematode worm</name>
    <dbReference type="NCBI Taxonomy" id="37862"/>
    <lineage>
        <taxon>Eukaryota</taxon>
        <taxon>Metazoa</taxon>
        <taxon>Ecdysozoa</taxon>
        <taxon>Nematoda</taxon>
        <taxon>Chromadorea</taxon>
        <taxon>Rhabditida</taxon>
        <taxon>Rhabditina</taxon>
        <taxon>Rhabditomorpha</taxon>
        <taxon>Strongyloidea</taxon>
        <taxon>Heterorhabditidae</taxon>
        <taxon>Heterorhabditis</taxon>
    </lineage>
</organism>
<dbReference type="GO" id="GO:0005524">
    <property type="term" value="F:ATP binding"/>
    <property type="evidence" value="ECO:0007669"/>
    <property type="project" value="UniProtKB-KW"/>
</dbReference>
<keyword evidence="3" id="KW-0378">Hydrolase</keyword>
<feature type="coiled-coil region" evidence="7">
    <location>
        <begin position="15"/>
        <end position="63"/>
    </location>
</feature>
<evidence type="ECO:0000259" key="9">
    <source>
        <dbReference type="PROSITE" id="PS51195"/>
    </source>
</evidence>
<dbReference type="SUPFAM" id="SSF52540">
    <property type="entry name" value="P-loop containing nucleoside triphosphate hydrolases"/>
    <property type="match status" value="1"/>
</dbReference>
<evidence type="ECO:0000256" key="6">
    <source>
        <dbReference type="PROSITE-ProRule" id="PRU00552"/>
    </source>
</evidence>
<dbReference type="GO" id="GO:0003724">
    <property type="term" value="F:RNA helicase activity"/>
    <property type="evidence" value="ECO:0007669"/>
    <property type="project" value="UniProtKB-EC"/>
</dbReference>
<dbReference type="PROSITE" id="PS51195">
    <property type="entry name" value="Q_MOTIF"/>
    <property type="match status" value="1"/>
</dbReference>
<feature type="domain" description="DEAD-box RNA helicase Q" evidence="9">
    <location>
        <begin position="459"/>
        <end position="487"/>
    </location>
</feature>
<dbReference type="WBParaSite" id="Hba_06916">
    <property type="protein sequence ID" value="Hba_06916"/>
    <property type="gene ID" value="Hba_06916"/>
</dbReference>
<keyword evidence="10" id="KW-1185">Reference proteome</keyword>